<accession>A0A501PRE4</accession>
<keyword evidence="2" id="KW-1185">Reference proteome</keyword>
<evidence type="ECO:0000313" key="2">
    <source>
        <dbReference type="Proteomes" id="UP000319148"/>
    </source>
</evidence>
<sequence>MARYYVNENAQSGGEHEVHRGDCSWLPKRENRIYLGDFSSCHPAISAARAHFLNVDGCAHCCPACHTK</sequence>
<dbReference type="OrthoDB" id="47198at2"/>
<organism evidence="1 2">
    <name type="scientific">Emcibacter nanhaiensis</name>
    <dbReference type="NCBI Taxonomy" id="1505037"/>
    <lineage>
        <taxon>Bacteria</taxon>
        <taxon>Pseudomonadati</taxon>
        <taxon>Pseudomonadota</taxon>
        <taxon>Alphaproteobacteria</taxon>
        <taxon>Emcibacterales</taxon>
        <taxon>Emcibacteraceae</taxon>
        <taxon>Emcibacter</taxon>
    </lineage>
</organism>
<dbReference type="Proteomes" id="UP000319148">
    <property type="component" value="Unassembled WGS sequence"/>
</dbReference>
<evidence type="ECO:0000313" key="1">
    <source>
        <dbReference type="EMBL" id="TPD62728.1"/>
    </source>
</evidence>
<proteinExistence type="predicted"/>
<gene>
    <name evidence="1" type="ORF">FIV46_01225</name>
</gene>
<dbReference type="AlphaFoldDB" id="A0A501PRE4"/>
<reference evidence="2" key="1">
    <citation type="submission" date="2019-06" db="EMBL/GenBank/DDBJ databases">
        <title>The complete genome of Emcibacter congregatus ZYLT.</title>
        <authorList>
            <person name="Zhao Z."/>
        </authorList>
    </citation>
    <scope>NUCLEOTIDE SEQUENCE [LARGE SCALE GENOMIC DNA]</scope>
    <source>
        <strain evidence="2">MCCC 1A06723</strain>
    </source>
</reference>
<protein>
    <submittedName>
        <fullName evidence="1">Uncharacterized protein</fullName>
    </submittedName>
</protein>
<comment type="caution">
    <text evidence="1">The sequence shown here is derived from an EMBL/GenBank/DDBJ whole genome shotgun (WGS) entry which is preliminary data.</text>
</comment>
<dbReference type="EMBL" id="VFIY01000004">
    <property type="protein sequence ID" value="TPD62728.1"/>
    <property type="molecule type" value="Genomic_DNA"/>
</dbReference>
<name>A0A501PRE4_9PROT</name>